<dbReference type="InterPro" id="IPR042307">
    <property type="entry name" value="Reeler_sf"/>
</dbReference>
<sequence>MMRRLWLAGAIASASLALPSPASAFPEGALLGHTGGFGEESCAACHFGGAQGEESGVRLEGLDAYAPGERYRFFMRVIDPDADVAGFQLSARFEDGRNAGTLSVITQAGQTGELDDIIYASHSAPQPLEGGEAVWQLEWVAPDGAAQPVIIHAASVSGADDQSPIGDNVLTLELRIEPAE</sequence>
<dbReference type="Proteomes" id="UP000648722">
    <property type="component" value="Unassembled WGS sequence"/>
</dbReference>
<dbReference type="NCBIfam" id="NF041895">
    <property type="entry name" value="choice_anch_V"/>
    <property type="match status" value="1"/>
</dbReference>
<feature type="signal peptide" evidence="1">
    <location>
        <begin position="1"/>
        <end position="24"/>
    </location>
</feature>
<keyword evidence="3" id="KW-1185">Reference proteome</keyword>
<dbReference type="EMBL" id="BMFS01000004">
    <property type="protein sequence ID" value="GGG97956.1"/>
    <property type="molecule type" value="Genomic_DNA"/>
</dbReference>
<proteinExistence type="predicted"/>
<feature type="chain" id="PRO_5046572164" description="Cytochrome c domain-containing protein" evidence="1">
    <location>
        <begin position="25"/>
        <end position="180"/>
    </location>
</feature>
<evidence type="ECO:0000313" key="2">
    <source>
        <dbReference type="EMBL" id="GGG97956.1"/>
    </source>
</evidence>
<reference evidence="3" key="1">
    <citation type="journal article" date="2019" name="Int. J. Syst. Evol. Microbiol.">
        <title>The Global Catalogue of Microorganisms (GCM) 10K type strain sequencing project: providing services to taxonomists for standard genome sequencing and annotation.</title>
        <authorList>
            <consortium name="The Broad Institute Genomics Platform"/>
            <consortium name="The Broad Institute Genome Sequencing Center for Infectious Disease"/>
            <person name="Wu L."/>
            <person name="Ma J."/>
        </authorList>
    </citation>
    <scope>NUCLEOTIDE SEQUENCE [LARGE SCALE GENOMIC DNA]</scope>
    <source>
        <strain evidence="3">CGMCC 1.12766</strain>
    </source>
</reference>
<name>A0ABQ1XN05_9PROT</name>
<keyword evidence="1" id="KW-0732">Signal</keyword>
<evidence type="ECO:0008006" key="4">
    <source>
        <dbReference type="Google" id="ProtNLM"/>
    </source>
</evidence>
<dbReference type="Gene3D" id="2.60.40.4060">
    <property type="entry name" value="Reeler domain"/>
    <property type="match status" value="1"/>
</dbReference>
<evidence type="ECO:0000256" key="1">
    <source>
        <dbReference type="SAM" id="SignalP"/>
    </source>
</evidence>
<comment type="caution">
    <text evidence="2">The sequence shown here is derived from an EMBL/GenBank/DDBJ whole genome shotgun (WGS) entry which is preliminary data.</text>
</comment>
<dbReference type="RefSeq" id="WP_188451667.1">
    <property type="nucleotide sequence ID" value="NZ_BMFS01000004.1"/>
</dbReference>
<protein>
    <recommendedName>
        <fullName evidence="4">Cytochrome c domain-containing protein</fullName>
    </recommendedName>
</protein>
<evidence type="ECO:0000313" key="3">
    <source>
        <dbReference type="Proteomes" id="UP000648722"/>
    </source>
</evidence>
<gene>
    <name evidence="2" type="ORF">GCM10007420_12160</name>
</gene>
<accession>A0ABQ1XN05</accession>
<organism evidence="2 3">
    <name type="scientific">Glycocaulis albus</name>
    <dbReference type="NCBI Taxonomy" id="1382801"/>
    <lineage>
        <taxon>Bacteria</taxon>
        <taxon>Pseudomonadati</taxon>
        <taxon>Pseudomonadota</taxon>
        <taxon>Alphaproteobacteria</taxon>
        <taxon>Maricaulales</taxon>
        <taxon>Maricaulaceae</taxon>
        <taxon>Glycocaulis</taxon>
    </lineage>
</organism>